<dbReference type="EMBL" id="GETE01000553">
    <property type="protein sequence ID" value="JAT79054.1"/>
    <property type="molecule type" value="Transcribed_RNA"/>
</dbReference>
<proteinExistence type="predicted"/>
<accession>A0A1D2AIM6</accession>
<reference evidence="1" key="1">
    <citation type="submission" date="2016-07" db="EMBL/GenBank/DDBJ databases">
        <title>Salivary Glands transcriptome analysis on engorged females of Ornithodoros brasiliensis (Acari:Argasidae).</title>
        <authorList>
            <person name="Simons S.M."/>
            <person name="Carvalho E."/>
            <person name="Junqueira-de-Azevedo I."/>
            <person name="Ho P.L."/>
            <person name="Giovanni D."/>
            <person name="Mendonca R."/>
            <person name="Onofrio V."/>
            <person name="Landulfo G."/>
            <person name="Ramirez D."/>
            <person name="Barros-Battesti D."/>
        </authorList>
    </citation>
    <scope>NUCLEOTIDE SEQUENCE</scope>
    <source>
        <strain evidence="1">Female</strain>
        <tissue evidence="1">Salivary gland</tissue>
    </source>
</reference>
<feature type="non-terminal residue" evidence="1">
    <location>
        <position position="1"/>
    </location>
</feature>
<protein>
    <submittedName>
        <fullName evidence="1">Uncharacterized protein</fullName>
    </submittedName>
</protein>
<organism evidence="1">
    <name type="scientific">Ornithodoros brasiliensis</name>
    <name type="common">Mouro tick</name>
    <dbReference type="NCBI Taxonomy" id="888526"/>
    <lineage>
        <taxon>Eukaryota</taxon>
        <taxon>Metazoa</taxon>
        <taxon>Ecdysozoa</taxon>
        <taxon>Arthropoda</taxon>
        <taxon>Chelicerata</taxon>
        <taxon>Arachnida</taxon>
        <taxon>Acari</taxon>
        <taxon>Parasitiformes</taxon>
        <taxon>Ixodida</taxon>
        <taxon>Ixodoidea</taxon>
        <taxon>Argasidae</taxon>
        <taxon>Ornithodorinae</taxon>
        <taxon>Ornithodoros</taxon>
    </lineage>
</organism>
<sequence>CLFRRNRWLRLYEFISYCFTKMMKYVLLAAILLTVFGPAVTAKRNKRKTDKEFCKEYCGLVCEGVSPVSSPRKVTVGNLTFTLPEASESGAPSKDACVKACSPECIKVQKAKKKNNSSRKPGQ</sequence>
<dbReference type="AlphaFoldDB" id="A0A1D2AIM6"/>
<name>A0A1D2AIM6_ORNBR</name>
<evidence type="ECO:0000313" key="1">
    <source>
        <dbReference type="EMBL" id="JAT79054.1"/>
    </source>
</evidence>